<accession>A0A5C3ESE6</accession>
<evidence type="ECO:0000313" key="6">
    <source>
        <dbReference type="Proteomes" id="UP000323386"/>
    </source>
</evidence>
<evidence type="ECO:0008006" key="7">
    <source>
        <dbReference type="Google" id="ProtNLM"/>
    </source>
</evidence>
<feature type="compositionally biased region" description="Polar residues" evidence="4">
    <location>
        <begin position="11"/>
        <end position="31"/>
    </location>
</feature>
<keyword evidence="3" id="KW-0862">Zinc</keyword>
<dbReference type="GO" id="GO:0006338">
    <property type="term" value="P:chromatin remodeling"/>
    <property type="evidence" value="ECO:0007669"/>
    <property type="project" value="InterPro"/>
</dbReference>
<feature type="region of interest" description="Disordered" evidence="4">
    <location>
        <begin position="1"/>
        <end position="64"/>
    </location>
</feature>
<dbReference type="Proteomes" id="UP000323386">
    <property type="component" value="Unassembled WGS sequence"/>
</dbReference>
<sequence>MSQALRKRRSLGTSRPAHSSARPQPITSAQQHARLDPDEEAERVQREQELRRRRQKRRLDELERANYRDAPTALSLPSDDLPLPIATTSDVTVGTKPPSGGVDATSRKRINAEVKRILSTRKGFNAMLEEATATTAAGDASSSGPNYLSAAARPSRYPSRPLCSICGYWGSVACTRCGESPRRCAALRRAAPFIASPAGL</sequence>
<gene>
    <name evidence="5" type="ORF">PSFLO_00714</name>
</gene>
<dbReference type="InterPro" id="IPR039723">
    <property type="entry name" value="Vps71/ZNHIT1"/>
</dbReference>
<dbReference type="EMBL" id="OOIP01000001">
    <property type="protein sequence ID" value="SPO35243.1"/>
    <property type="molecule type" value="Genomic_DNA"/>
</dbReference>
<keyword evidence="1" id="KW-0479">Metal-binding</keyword>
<evidence type="ECO:0000313" key="5">
    <source>
        <dbReference type="EMBL" id="SPO35243.1"/>
    </source>
</evidence>
<dbReference type="OrthoDB" id="74807at2759"/>
<feature type="compositionally biased region" description="Basic residues" evidence="4">
    <location>
        <begin position="1"/>
        <end position="10"/>
    </location>
</feature>
<dbReference type="GO" id="GO:0008270">
    <property type="term" value="F:zinc ion binding"/>
    <property type="evidence" value="ECO:0007669"/>
    <property type="project" value="UniProtKB-KW"/>
</dbReference>
<keyword evidence="2" id="KW-0863">Zinc-finger</keyword>
<name>A0A5C3ESE6_9BASI</name>
<evidence type="ECO:0000256" key="3">
    <source>
        <dbReference type="ARBA" id="ARBA00022833"/>
    </source>
</evidence>
<dbReference type="CDD" id="cd21437">
    <property type="entry name" value="zf-HIT_ZNHIT1_like"/>
    <property type="match status" value="1"/>
</dbReference>
<dbReference type="AlphaFoldDB" id="A0A5C3ESE6"/>
<evidence type="ECO:0000256" key="2">
    <source>
        <dbReference type="ARBA" id="ARBA00022771"/>
    </source>
</evidence>
<organism evidence="5 6">
    <name type="scientific">Pseudozyma flocculosa</name>
    <dbReference type="NCBI Taxonomy" id="84751"/>
    <lineage>
        <taxon>Eukaryota</taxon>
        <taxon>Fungi</taxon>
        <taxon>Dikarya</taxon>
        <taxon>Basidiomycota</taxon>
        <taxon>Ustilaginomycotina</taxon>
        <taxon>Ustilaginomycetes</taxon>
        <taxon>Ustilaginales</taxon>
        <taxon>Ustilaginaceae</taxon>
        <taxon>Pseudozyma</taxon>
    </lineage>
</organism>
<protein>
    <recommendedName>
        <fullName evidence="7">HIT-type domain-containing protein</fullName>
    </recommendedName>
</protein>
<reference evidence="5 6" key="1">
    <citation type="submission" date="2018-03" db="EMBL/GenBank/DDBJ databases">
        <authorList>
            <person name="Guldener U."/>
        </authorList>
    </citation>
    <scope>NUCLEOTIDE SEQUENCE [LARGE SCALE GENOMIC DNA]</scope>
    <source>
        <strain evidence="5 6">DAOM196992</strain>
    </source>
</reference>
<evidence type="ECO:0000256" key="4">
    <source>
        <dbReference type="SAM" id="MobiDB-lite"/>
    </source>
</evidence>
<keyword evidence="6" id="KW-1185">Reference proteome</keyword>
<proteinExistence type="predicted"/>
<evidence type="ECO:0000256" key="1">
    <source>
        <dbReference type="ARBA" id="ARBA00022723"/>
    </source>
</evidence>
<dbReference type="PANTHER" id="PTHR13093">
    <property type="entry name" value="ZINC FINGER HIT DOMAIN CONTAINING PROTEIN 1"/>
    <property type="match status" value="1"/>
</dbReference>